<feature type="compositionally biased region" description="Low complexity" evidence="1">
    <location>
        <begin position="35"/>
        <end position="44"/>
    </location>
</feature>
<comment type="caution">
    <text evidence="2">The sequence shown here is derived from an EMBL/GenBank/DDBJ whole genome shotgun (WGS) entry which is preliminary data.</text>
</comment>
<evidence type="ECO:0000313" key="2">
    <source>
        <dbReference type="EMBL" id="CAJ1404873.1"/>
    </source>
</evidence>
<dbReference type="AlphaFoldDB" id="A0AA36NJM0"/>
<evidence type="ECO:0000256" key="1">
    <source>
        <dbReference type="SAM" id="MobiDB-lite"/>
    </source>
</evidence>
<evidence type="ECO:0000313" key="3">
    <source>
        <dbReference type="Proteomes" id="UP001178507"/>
    </source>
</evidence>
<keyword evidence="3" id="KW-1185">Reference proteome</keyword>
<proteinExistence type="predicted"/>
<sequence>MSLLLKPSEYGGLKGTAVAGRVVIMLEQEVKSKAASAAAATPSKGKGKKSSKASSQPPSSTKLEMHIAGADSVNEVVYVEAWGEQATQLGLRCKVGDLIALTGATVISTAQMYSTSRLPYHLRVKGIVGTQVLVQKLESLPWSGVPAHHPLVPLQSLARVKDRQQICVAAQVDDNPGAIERDTVQGRVLVCNAIVQQNGVRVRCAFWREHAEKLATCQAGTCILLYQVLVETKKEGSWEIGSWRGTQILECPEELAKNIGERIMEPGDCRMLTLIPTRNWKECEAVQSTLSALVGTIVPGQLRKVDTVFLVSGLQIMGLSSAHPDAAEEKRVALRAVFADSDCQCSMVLYHDHVELALQEQGYSLPNPCKDTAELRSEVRNAFRSALWTCKVTFRENDYQQILELECRHLTPFLPFNKDCPDLTPHMLELPRCSLGGGCPVAALRDLRVDTDLGSLTIQEIDAPSVRALVMFNEVQLPDDESLQQDPQSASAMRVKRSVDCCLSVPDAETLLPFRSKIRAAGPASAVNWILRARPGEVHQVVIMQADAENEWSVLWHVEVHEKAVLAVNAYYSHIISKQTAAAALSYASEWTPGKRVRTLRDSMPTPFKTSSAWQDQC</sequence>
<name>A0AA36NJM0_9DINO</name>
<dbReference type="EMBL" id="CAUJNA010003560">
    <property type="protein sequence ID" value="CAJ1404873.1"/>
    <property type="molecule type" value="Genomic_DNA"/>
</dbReference>
<accession>A0AA36NJM0</accession>
<dbReference type="Proteomes" id="UP001178507">
    <property type="component" value="Unassembled WGS sequence"/>
</dbReference>
<feature type="region of interest" description="Disordered" evidence="1">
    <location>
        <begin position="35"/>
        <end position="63"/>
    </location>
</feature>
<gene>
    <name evidence="2" type="ORF">EVOR1521_LOCUS27245</name>
</gene>
<organism evidence="2 3">
    <name type="scientific">Effrenium voratum</name>
    <dbReference type="NCBI Taxonomy" id="2562239"/>
    <lineage>
        <taxon>Eukaryota</taxon>
        <taxon>Sar</taxon>
        <taxon>Alveolata</taxon>
        <taxon>Dinophyceae</taxon>
        <taxon>Suessiales</taxon>
        <taxon>Symbiodiniaceae</taxon>
        <taxon>Effrenium</taxon>
    </lineage>
</organism>
<reference evidence="2" key="1">
    <citation type="submission" date="2023-08" db="EMBL/GenBank/DDBJ databases">
        <authorList>
            <person name="Chen Y."/>
            <person name="Shah S."/>
            <person name="Dougan E. K."/>
            <person name="Thang M."/>
            <person name="Chan C."/>
        </authorList>
    </citation>
    <scope>NUCLEOTIDE SEQUENCE</scope>
</reference>
<protein>
    <submittedName>
        <fullName evidence="2">Uncharacterized protein</fullName>
    </submittedName>
</protein>
<feature type="compositionally biased region" description="Low complexity" evidence="1">
    <location>
        <begin position="52"/>
        <end position="62"/>
    </location>
</feature>